<reference evidence="2 3" key="1">
    <citation type="journal article" date="2020" name="G3 (Bethesda)">
        <title>Improved Reference Genome for Cyclotella cryptica CCMP332, a Model for Cell Wall Morphogenesis, Salinity Adaptation, and Lipid Production in Diatoms (Bacillariophyta).</title>
        <authorList>
            <person name="Roberts W.R."/>
            <person name="Downey K.M."/>
            <person name="Ruck E.C."/>
            <person name="Traller J.C."/>
            <person name="Alverson A.J."/>
        </authorList>
    </citation>
    <scope>NUCLEOTIDE SEQUENCE [LARGE SCALE GENOMIC DNA]</scope>
    <source>
        <strain evidence="2 3">CCMP332</strain>
    </source>
</reference>
<keyword evidence="3" id="KW-1185">Reference proteome</keyword>
<proteinExistence type="predicted"/>
<feature type="region of interest" description="Disordered" evidence="1">
    <location>
        <begin position="82"/>
        <end position="113"/>
    </location>
</feature>
<accession>A0ABD3Q7W1</accession>
<name>A0ABD3Q7W1_9STRA</name>
<evidence type="ECO:0000256" key="1">
    <source>
        <dbReference type="SAM" id="MobiDB-lite"/>
    </source>
</evidence>
<dbReference type="Proteomes" id="UP001516023">
    <property type="component" value="Unassembled WGS sequence"/>
</dbReference>
<feature type="region of interest" description="Disordered" evidence="1">
    <location>
        <begin position="131"/>
        <end position="168"/>
    </location>
</feature>
<evidence type="ECO:0000313" key="3">
    <source>
        <dbReference type="Proteomes" id="UP001516023"/>
    </source>
</evidence>
<dbReference type="AlphaFoldDB" id="A0ABD3Q7W1"/>
<evidence type="ECO:0000313" key="2">
    <source>
        <dbReference type="EMBL" id="KAL3796553.1"/>
    </source>
</evidence>
<protein>
    <submittedName>
        <fullName evidence="2">Uncharacterized protein</fullName>
    </submittedName>
</protein>
<gene>
    <name evidence="2" type="ORF">HJC23_009684</name>
</gene>
<sequence>MNQRIVSCPSTLFTKGFTLKAGDWRISEATPETLDQKPTVSKSVASLSNSWKLAKNNSSSSFRKQFDGQCLSSSSLSSVKTDRSFNLNSSSSKGNATWDDKAVSGLAPKPTDSSRLSVSLFDLVQLKMDDPFKQQGNNTKRPHAAVPETTAKNAGSRNDRKRSSLSDLVTLKEEDEPFRSYSVYTAKNASCDEKEYDISSLEKIPKISPSTEDFSEFLVKTFHEKRPKQIDVRLMSSSDLSSLKEKDPFMYFSIPTVRSAAINGNDVDLKAMKDDAISSKVPSRYERKTCISFESCLIPELEDSDLDDIDSCSLPSLTNVFYNMSMEIDEKIDFDDDDWLYSYCDIQTAN</sequence>
<feature type="compositionally biased region" description="Polar residues" evidence="1">
    <location>
        <begin position="84"/>
        <end position="95"/>
    </location>
</feature>
<dbReference type="EMBL" id="JABMIG020000062">
    <property type="protein sequence ID" value="KAL3796553.1"/>
    <property type="molecule type" value="Genomic_DNA"/>
</dbReference>
<organism evidence="2 3">
    <name type="scientific">Cyclotella cryptica</name>
    <dbReference type="NCBI Taxonomy" id="29204"/>
    <lineage>
        <taxon>Eukaryota</taxon>
        <taxon>Sar</taxon>
        <taxon>Stramenopiles</taxon>
        <taxon>Ochrophyta</taxon>
        <taxon>Bacillariophyta</taxon>
        <taxon>Coscinodiscophyceae</taxon>
        <taxon>Thalassiosirophycidae</taxon>
        <taxon>Stephanodiscales</taxon>
        <taxon>Stephanodiscaceae</taxon>
        <taxon>Cyclotella</taxon>
    </lineage>
</organism>
<comment type="caution">
    <text evidence="2">The sequence shown here is derived from an EMBL/GenBank/DDBJ whole genome shotgun (WGS) entry which is preliminary data.</text>
</comment>